<dbReference type="AlphaFoldDB" id="A0A0D2YIE4"/>
<evidence type="ECO:0000259" key="1">
    <source>
        <dbReference type="Pfam" id="PF13843"/>
    </source>
</evidence>
<evidence type="ECO:0000313" key="3">
    <source>
        <dbReference type="Proteomes" id="UP000002489"/>
    </source>
</evidence>
<dbReference type="InterPro" id="IPR029526">
    <property type="entry name" value="PGBD"/>
</dbReference>
<dbReference type="PANTHER" id="PTHR46599:SF3">
    <property type="entry name" value="PIGGYBAC TRANSPOSABLE ELEMENT-DERIVED PROTEIN 4"/>
    <property type="match status" value="1"/>
</dbReference>
<feature type="domain" description="PiggyBac transposable element-derived protein" evidence="1">
    <location>
        <begin position="21"/>
        <end position="255"/>
    </location>
</feature>
<name>A0A0D2YIE4_FUSOF</name>
<sequence>MGRIHRRLGFFCADNGIKDSWNTHLSDHSRLHAWEGISTATAYVWLGVLIYLGIHREISLKGHWEAPRLGDQRPLHSIIKFMPLREFELTTQYFRTFDYTKLDVRVESDLPKTFQAAEEWSEHIQRVSIEHYLPGTNLTVDECMVPFTGRSKETTLVKGKSTPVGFKIWVIAQQGYFLEWLWHVKASPVTAVMVKLEAPTPYGKKGKIRTEIHLSTTQSVVVHLLKRLTSQTHHVFTDNLFSSPQLFRLLRQLGYGLQAQHALIAASPPT</sequence>
<reference evidence="3" key="1">
    <citation type="journal article" date="2012" name="Mol. Plant Microbe Interact.">
        <title>A highly conserved effector in Fusarium oxysporum is required for full virulence on Arabidopsis.</title>
        <authorList>
            <person name="Thatcher L.F."/>
            <person name="Gardiner D.M."/>
            <person name="Kazan K."/>
            <person name="Manners J."/>
        </authorList>
    </citation>
    <scope>NUCLEOTIDE SEQUENCE [LARGE SCALE GENOMIC DNA]</scope>
    <source>
        <strain evidence="3">Fo5176</strain>
    </source>
</reference>
<protein>
    <recommendedName>
        <fullName evidence="1">PiggyBac transposable element-derived protein domain-containing protein</fullName>
    </recommendedName>
</protein>
<reference evidence="2" key="2">
    <citation type="submission" date="2025-05" db="UniProtKB">
        <authorList>
            <consortium name="EnsemblFungi"/>
        </authorList>
    </citation>
    <scope>IDENTIFICATION</scope>
    <source>
        <strain evidence="2">4287 / CBS 123668 / FGSC 9935 / NRRL 34936</strain>
    </source>
</reference>
<dbReference type="Proteomes" id="UP000002489">
    <property type="component" value="Unassembled WGS sequence"/>
</dbReference>
<evidence type="ECO:0000313" key="2">
    <source>
        <dbReference type="EnsemblFungi" id="FOXG_16209P0"/>
    </source>
</evidence>
<dbReference type="EnsemblFungi" id="FOXG_16209T0">
    <property type="protein sequence ID" value="FOXG_16209P0"/>
    <property type="gene ID" value="FOXG_16209"/>
</dbReference>
<dbReference type="STRING" id="426428.A0A0D2YIE4"/>
<organism evidence="2 3">
    <name type="scientific">Fusarium oxysporum (strain Fo5176)</name>
    <name type="common">Fusarium vascular wilt</name>
    <dbReference type="NCBI Taxonomy" id="660025"/>
    <lineage>
        <taxon>Eukaryota</taxon>
        <taxon>Fungi</taxon>
        <taxon>Dikarya</taxon>
        <taxon>Ascomycota</taxon>
        <taxon>Pezizomycotina</taxon>
        <taxon>Sordariomycetes</taxon>
        <taxon>Hypocreomycetidae</taxon>
        <taxon>Hypocreales</taxon>
        <taxon>Nectriaceae</taxon>
        <taxon>Fusarium</taxon>
        <taxon>Fusarium oxysporum species complex</taxon>
    </lineage>
</organism>
<dbReference type="EnsemblFungi" id="FOXG_06840T0">
    <property type="protein sequence ID" value="FOXG_06840P0"/>
    <property type="gene ID" value="FOXG_06840"/>
</dbReference>
<dbReference type="PANTHER" id="PTHR46599">
    <property type="entry name" value="PIGGYBAC TRANSPOSABLE ELEMENT-DERIVED PROTEIN 4"/>
    <property type="match status" value="1"/>
</dbReference>
<proteinExistence type="predicted"/>
<dbReference type="EnsemblFungi" id="FOXG_16171T0">
    <property type="protein sequence ID" value="FOXG_16171P0"/>
    <property type="gene ID" value="FOXG_16171"/>
</dbReference>
<dbReference type="Pfam" id="PF13843">
    <property type="entry name" value="DDE_Tnp_1_7"/>
    <property type="match status" value="1"/>
</dbReference>
<accession>A0A0D2YIE4</accession>